<evidence type="ECO:0000313" key="5">
    <source>
        <dbReference type="Proteomes" id="UP000245880"/>
    </source>
</evidence>
<dbReference type="RefSeq" id="WP_109676613.1">
    <property type="nucleotide sequence ID" value="NZ_QGDT01000011.1"/>
</dbReference>
<dbReference type="AlphaFoldDB" id="A0A316AH93"/>
<name>A0A316AH93_9BACT</name>
<comment type="caution">
    <text evidence="4">The sequence shown here is derived from an EMBL/GenBank/DDBJ whole genome shotgun (WGS) entry which is preliminary data.</text>
</comment>
<protein>
    <submittedName>
        <fullName evidence="4">ADP-ribose pyrophosphatase YjhB (NUDIX family)</fullName>
    </submittedName>
</protein>
<evidence type="ECO:0000313" key="4">
    <source>
        <dbReference type="EMBL" id="PWJ56649.1"/>
    </source>
</evidence>
<dbReference type="Gene3D" id="3.90.79.10">
    <property type="entry name" value="Nucleoside Triphosphate Pyrophosphohydrolase"/>
    <property type="match status" value="1"/>
</dbReference>
<evidence type="ECO:0000256" key="2">
    <source>
        <dbReference type="ARBA" id="ARBA00022801"/>
    </source>
</evidence>
<feature type="domain" description="Nudix hydrolase" evidence="3">
    <location>
        <begin position="1"/>
        <end position="130"/>
    </location>
</feature>
<evidence type="ECO:0000256" key="1">
    <source>
        <dbReference type="ARBA" id="ARBA00001946"/>
    </source>
</evidence>
<keyword evidence="2" id="KW-0378">Hydrolase</keyword>
<dbReference type="PANTHER" id="PTHR43046">
    <property type="entry name" value="GDP-MANNOSE MANNOSYL HYDROLASE"/>
    <property type="match status" value="1"/>
</dbReference>
<dbReference type="InterPro" id="IPR000086">
    <property type="entry name" value="NUDIX_hydrolase_dom"/>
</dbReference>
<dbReference type="OrthoDB" id="65827at2"/>
<reference evidence="4 5" key="1">
    <citation type="submission" date="2018-03" db="EMBL/GenBank/DDBJ databases">
        <title>Genomic Encyclopedia of Archaeal and Bacterial Type Strains, Phase II (KMG-II): from individual species to whole genera.</title>
        <authorList>
            <person name="Goeker M."/>
        </authorList>
    </citation>
    <scope>NUCLEOTIDE SEQUENCE [LARGE SCALE GENOMIC DNA]</scope>
    <source>
        <strain evidence="4 5">DSM 100346</strain>
    </source>
</reference>
<dbReference type="PROSITE" id="PS51462">
    <property type="entry name" value="NUDIX"/>
    <property type="match status" value="1"/>
</dbReference>
<dbReference type="PROSITE" id="PS00893">
    <property type="entry name" value="NUDIX_BOX"/>
    <property type="match status" value="1"/>
</dbReference>
<proteinExistence type="predicted"/>
<keyword evidence="5" id="KW-1185">Reference proteome</keyword>
<organism evidence="4 5">
    <name type="scientific">Dyadobacter jejuensis</name>
    <dbReference type="NCBI Taxonomy" id="1082580"/>
    <lineage>
        <taxon>Bacteria</taxon>
        <taxon>Pseudomonadati</taxon>
        <taxon>Bacteroidota</taxon>
        <taxon>Cytophagia</taxon>
        <taxon>Cytophagales</taxon>
        <taxon>Spirosomataceae</taxon>
        <taxon>Dyadobacter</taxon>
    </lineage>
</organism>
<dbReference type="InterPro" id="IPR020084">
    <property type="entry name" value="NUDIX_hydrolase_CS"/>
</dbReference>
<dbReference type="SUPFAM" id="SSF55811">
    <property type="entry name" value="Nudix"/>
    <property type="match status" value="1"/>
</dbReference>
<dbReference type="Proteomes" id="UP000245880">
    <property type="component" value="Unassembled WGS sequence"/>
</dbReference>
<dbReference type="GO" id="GO:0016787">
    <property type="term" value="F:hydrolase activity"/>
    <property type="evidence" value="ECO:0007669"/>
    <property type="project" value="UniProtKB-KW"/>
</dbReference>
<dbReference type="InterPro" id="IPR015797">
    <property type="entry name" value="NUDIX_hydrolase-like_dom_sf"/>
</dbReference>
<dbReference type="PANTHER" id="PTHR43046:SF14">
    <property type="entry name" value="MUTT_NUDIX FAMILY PROTEIN"/>
    <property type="match status" value="1"/>
</dbReference>
<accession>A0A316AH93</accession>
<comment type="cofactor">
    <cofactor evidence="1">
        <name>Mg(2+)</name>
        <dbReference type="ChEBI" id="CHEBI:18420"/>
    </cofactor>
</comment>
<dbReference type="Pfam" id="PF00293">
    <property type="entry name" value="NUDIX"/>
    <property type="match status" value="1"/>
</dbReference>
<dbReference type="EMBL" id="QGDT01000011">
    <property type="protein sequence ID" value="PWJ56649.1"/>
    <property type="molecule type" value="Genomic_DNA"/>
</dbReference>
<sequence>MKVRPSAVIVHDQKVLTMRYQYQGTEVLALPGGNPDPGENLPEALARELQEELGIAVQIGPMMLCGEVIWTEVNRHTLHTVFAIKELVGEPELNPDQTTALSLEWIPIQELTQHLLYPNFGALLQKCLQEGQLLGYVGPALQPYLP</sequence>
<gene>
    <name evidence="4" type="ORF">CLV98_111143</name>
</gene>
<evidence type="ECO:0000259" key="3">
    <source>
        <dbReference type="PROSITE" id="PS51462"/>
    </source>
</evidence>